<reference evidence="5" key="1">
    <citation type="submission" date="2007-10" db="EMBL/GenBank/DDBJ databases">
        <title>Complete sequence of chromosome of Desulforudis audaxviator MP104C.</title>
        <authorList>
            <person name="Copeland A."/>
            <person name="Lucas S."/>
            <person name="Lapidus A."/>
            <person name="Barry K."/>
            <person name="Glavina del Rio T."/>
            <person name="Dalin E."/>
            <person name="Tice H."/>
            <person name="Bruce D."/>
            <person name="Pitluck S."/>
            <person name="Lowry S.R."/>
            <person name="Larimer F."/>
            <person name="Land M.L."/>
            <person name="Hauser L."/>
            <person name="Kyrpides N."/>
            <person name="Ivanova N.N."/>
            <person name="Richardson P."/>
        </authorList>
    </citation>
    <scope>NUCLEOTIDE SEQUENCE [LARGE SCALE GENOMIC DNA]</scope>
    <source>
        <strain evidence="5">MP104C</strain>
    </source>
</reference>
<dbReference type="AlphaFoldDB" id="B1I3W4"/>
<reference evidence="4 5" key="2">
    <citation type="journal article" date="2008" name="Science">
        <title>Environmental genomics reveals a single-species ecosystem deep within Earth.</title>
        <authorList>
            <person name="Chivian D."/>
            <person name="Brodie E.L."/>
            <person name="Alm E.J."/>
            <person name="Culley D.E."/>
            <person name="Dehal P.S."/>
            <person name="Desantis T.Z."/>
            <person name="Gihring T.M."/>
            <person name="Lapidus A."/>
            <person name="Lin L.H."/>
            <person name="Lowry S.R."/>
            <person name="Moser D.P."/>
            <person name="Richardson P.M."/>
            <person name="Southam G."/>
            <person name="Wanger G."/>
            <person name="Pratt L.M."/>
            <person name="Andersen G.L."/>
            <person name="Hazen T.C."/>
            <person name="Brockman F.J."/>
            <person name="Arkin A.P."/>
            <person name="Onstott T.C."/>
        </authorList>
    </citation>
    <scope>NUCLEOTIDE SEQUENCE [LARGE SCALE GENOMIC DNA]</scope>
    <source>
        <strain evidence="4 5">MP104C</strain>
    </source>
</reference>
<dbReference type="eggNOG" id="COG0457">
    <property type="taxonomic scope" value="Bacteria"/>
</dbReference>
<evidence type="ECO:0000256" key="2">
    <source>
        <dbReference type="ARBA" id="ARBA00022803"/>
    </source>
</evidence>
<feature type="repeat" description="TPR" evidence="3">
    <location>
        <begin position="108"/>
        <end position="141"/>
    </location>
</feature>
<protein>
    <submittedName>
        <fullName evidence="4">Tetratricopeptide TPR_2 repeat protein</fullName>
    </submittedName>
</protein>
<dbReference type="eggNOG" id="COG4783">
    <property type="taxonomic scope" value="Bacteria"/>
</dbReference>
<evidence type="ECO:0000256" key="3">
    <source>
        <dbReference type="PROSITE-ProRule" id="PRU00339"/>
    </source>
</evidence>
<dbReference type="RefSeq" id="WP_012302335.1">
    <property type="nucleotide sequence ID" value="NC_010424.1"/>
</dbReference>
<feature type="repeat" description="TPR" evidence="3">
    <location>
        <begin position="277"/>
        <end position="310"/>
    </location>
</feature>
<dbReference type="PROSITE" id="PS50005">
    <property type="entry name" value="TPR"/>
    <property type="match status" value="4"/>
</dbReference>
<dbReference type="PANTHER" id="PTHR44943">
    <property type="entry name" value="CELLULOSE SYNTHASE OPERON PROTEIN C"/>
    <property type="match status" value="1"/>
</dbReference>
<dbReference type="PANTHER" id="PTHR44943:SF8">
    <property type="entry name" value="TPR REPEAT-CONTAINING PROTEIN MJ0263"/>
    <property type="match status" value="1"/>
</dbReference>
<dbReference type="Gene3D" id="1.25.40.10">
    <property type="entry name" value="Tetratricopeptide repeat domain"/>
    <property type="match status" value="4"/>
</dbReference>
<evidence type="ECO:0000313" key="5">
    <source>
        <dbReference type="Proteomes" id="UP000008544"/>
    </source>
</evidence>
<dbReference type="SMART" id="SM00028">
    <property type="entry name" value="TPR"/>
    <property type="match status" value="8"/>
</dbReference>
<keyword evidence="5" id="KW-1185">Reference proteome</keyword>
<feature type="repeat" description="TPR" evidence="3">
    <location>
        <begin position="209"/>
        <end position="242"/>
    </location>
</feature>
<accession>B1I3W4</accession>
<dbReference type="Proteomes" id="UP000008544">
    <property type="component" value="Chromosome"/>
</dbReference>
<keyword evidence="2 3" id="KW-0802">TPR repeat</keyword>
<dbReference type="InterPro" id="IPR011990">
    <property type="entry name" value="TPR-like_helical_dom_sf"/>
</dbReference>
<dbReference type="OrthoDB" id="1721581at2"/>
<dbReference type="Pfam" id="PF13432">
    <property type="entry name" value="TPR_16"/>
    <property type="match status" value="4"/>
</dbReference>
<proteinExistence type="predicted"/>
<evidence type="ECO:0000256" key="1">
    <source>
        <dbReference type="ARBA" id="ARBA00022737"/>
    </source>
</evidence>
<dbReference type="KEGG" id="dau:Daud_1238"/>
<dbReference type="STRING" id="477974.Daud_1238"/>
<keyword evidence="1" id="KW-0677">Repeat</keyword>
<organism evidence="4 5">
    <name type="scientific">Desulforudis audaxviator (strain MP104C)</name>
    <dbReference type="NCBI Taxonomy" id="477974"/>
    <lineage>
        <taxon>Bacteria</taxon>
        <taxon>Bacillati</taxon>
        <taxon>Bacillota</taxon>
        <taxon>Clostridia</taxon>
        <taxon>Thermoanaerobacterales</taxon>
        <taxon>Candidatus Desulforudaceae</taxon>
        <taxon>Candidatus Desulforudis</taxon>
    </lineage>
</organism>
<dbReference type="SUPFAM" id="SSF48452">
    <property type="entry name" value="TPR-like"/>
    <property type="match status" value="2"/>
</dbReference>
<feature type="repeat" description="TPR" evidence="3">
    <location>
        <begin position="243"/>
        <end position="276"/>
    </location>
</feature>
<sequence length="377" mass="43048">MRWVLIRNPWTRAKNGIRRLNVWHRSSRMARRLGAERTAVRLLERALEAQPDRGDLHLDAARYCLKMGQLEKAAWHCRRANLLIDENFIQWLERVCREDDGAVIGDRFAALGALGNWYFQTGDFEKAIEYYSRALSGGRIDATVLNNKGLCLLHLDRDQEALSLFQQALAQRTTPEILVNTGLALNRLRRYPEALSCYEKAQRKNHSSLELLINKGYALFHLKRYDEAVVCFEMAQAVTPQDTVVLNNLAACYLKLGRFEAAAACYRTALESAPHDAALHNNYGLCLERQRQYAEALNHYERALELDDKERETFLANKAQCLVRLGRHEEANAICDRLLQEAPENRLYWGLKADVLVAAGAEDQAIDFYNRALGLTG</sequence>
<dbReference type="EMBL" id="CP000860">
    <property type="protein sequence ID" value="ACA59749.1"/>
    <property type="molecule type" value="Genomic_DNA"/>
</dbReference>
<dbReference type="InterPro" id="IPR051685">
    <property type="entry name" value="Ycf3/AcsC/BcsC/TPR_MFPF"/>
</dbReference>
<dbReference type="InterPro" id="IPR019734">
    <property type="entry name" value="TPR_rpt"/>
</dbReference>
<evidence type="ECO:0000313" key="4">
    <source>
        <dbReference type="EMBL" id="ACA59749.1"/>
    </source>
</evidence>
<name>B1I3W4_DESAP</name>
<dbReference type="HOGENOM" id="CLU_003728_2_2_9"/>
<gene>
    <name evidence="4" type="ordered locus">Daud_1238</name>
</gene>